<evidence type="ECO:0000256" key="5">
    <source>
        <dbReference type="ARBA" id="ARBA00023136"/>
    </source>
</evidence>
<evidence type="ECO:0000256" key="7">
    <source>
        <dbReference type="SAM" id="MobiDB-lite"/>
    </source>
</evidence>
<dbReference type="RefSeq" id="WP_163770818.1">
    <property type="nucleotide sequence ID" value="NZ_JAAGXA010000002.1"/>
</dbReference>
<protein>
    <submittedName>
        <fullName evidence="9">ABC transporter permease subunit</fullName>
    </submittedName>
</protein>
<feature type="transmembrane region" description="Helical" evidence="6">
    <location>
        <begin position="31"/>
        <end position="51"/>
    </location>
</feature>
<evidence type="ECO:0000256" key="2">
    <source>
        <dbReference type="ARBA" id="ARBA00022448"/>
    </source>
</evidence>
<dbReference type="InterPro" id="IPR051204">
    <property type="entry name" value="ABC_transp_perm/SBD"/>
</dbReference>
<proteinExistence type="inferred from homology"/>
<comment type="similarity">
    <text evidence="6">Belongs to the binding-protein-dependent transport system permease family.</text>
</comment>
<evidence type="ECO:0000256" key="3">
    <source>
        <dbReference type="ARBA" id="ARBA00022692"/>
    </source>
</evidence>
<keyword evidence="4 6" id="KW-1133">Transmembrane helix</keyword>
<evidence type="ECO:0000313" key="9">
    <source>
        <dbReference type="EMBL" id="NEN77455.1"/>
    </source>
</evidence>
<evidence type="ECO:0000256" key="4">
    <source>
        <dbReference type="ARBA" id="ARBA00022989"/>
    </source>
</evidence>
<dbReference type="Pfam" id="PF00528">
    <property type="entry name" value="BPD_transp_1"/>
    <property type="match status" value="1"/>
</dbReference>
<evidence type="ECO:0000313" key="10">
    <source>
        <dbReference type="Proteomes" id="UP000468687"/>
    </source>
</evidence>
<feature type="transmembrane region" description="Helical" evidence="6">
    <location>
        <begin position="93"/>
        <end position="112"/>
    </location>
</feature>
<feature type="transmembrane region" description="Helical" evidence="6">
    <location>
        <begin position="145"/>
        <end position="167"/>
    </location>
</feature>
<dbReference type="SUPFAM" id="SSF161098">
    <property type="entry name" value="MetI-like"/>
    <property type="match status" value="1"/>
</dbReference>
<comment type="subcellular location">
    <subcellularLocation>
        <location evidence="6">Cell membrane</location>
        <topology evidence="6">Multi-pass membrane protein</topology>
    </subcellularLocation>
    <subcellularLocation>
        <location evidence="1">Membrane</location>
        <topology evidence="1">Multi-pass membrane protein</topology>
    </subcellularLocation>
</comment>
<dbReference type="GO" id="GO:0055085">
    <property type="term" value="P:transmembrane transport"/>
    <property type="evidence" value="ECO:0007669"/>
    <property type="project" value="InterPro"/>
</dbReference>
<feature type="region of interest" description="Disordered" evidence="7">
    <location>
        <begin position="219"/>
        <end position="246"/>
    </location>
</feature>
<reference evidence="9 10" key="1">
    <citation type="journal article" date="2014" name="Int. J. Syst. Evol. Microbiol.">
        <title>Nocardioides zeae sp. nov., isolated from the stem of Zea mays.</title>
        <authorList>
            <person name="Glaeser S.P."/>
            <person name="McInroy J.A."/>
            <person name="Busse H.J."/>
            <person name="Kampfer P."/>
        </authorList>
    </citation>
    <scope>NUCLEOTIDE SEQUENCE [LARGE SCALE GENOMIC DNA]</scope>
    <source>
        <strain evidence="9 10">JCM 30728</strain>
    </source>
</reference>
<dbReference type="PANTHER" id="PTHR30177:SF33">
    <property type="entry name" value="POSSIBLE OSMOPROTECTANT (GLYCINE BETAINE_CARNITINE_CHOLINE_L-PROLINE) TRANSPORT INTEGRAL MEMBRANE PROTEIN ABC TRANSPORTER PROZ"/>
    <property type="match status" value="1"/>
</dbReference>
<evidence type="ECO:0000256" key="1">
    <source>
        <dbReference type="ARBA" id="ARBA00004141"/>
    </source>
</evidence>
<name>A0A6P0HIJ8_9ACTN</name>
<dbReference type="CDD" id="cd06261">
    <property type="entry name" value="TM_PBP2"/>
    <property type="match status" value="1"/>
</dbReference>
<sequence length="246" mass="25029">MNLFLDAWRWLATGSNWTGDGGAATRLVEHLLVSGLVVGIAAIIAVPLGVLVGHTGRGRTAVVLAASAARAVPTLGLLTLVALATGIGLTGPVVALVVLAVPSLLAGAYAGVESVDRVTIDAARAVGMTEAQVVRRVELPLAAPLLVGGLRSATLQVVATSTLAAYTADVGLGRLLFAGLKAREYDVMLASALLVVALALVLEGLLALLQRLVTPRTAAPAEHARPARNAHPSSTVAEKSPTERTS</sequence>
<accession>A0A6P0HIJ8</accession>
<feature type="domain" description="ABC transmembrane type-1" evidence="8">
    <location>
        <begin position="27"/>
        <end position="206"/>
    </location>
</feature>
<dbReference type="InterPro" id="IPR035906">
    <property type="entry name" value="MetI-like_sf"/>
</dbReference>
<gene>
    <name evidence="9" type="ORF">G3T38_04100</name>
</gene>
<evidence type="ECO:0000259" key="8">
    <source>
        <dbReference type="PROSITE" id="PS50928"/>
    </source>
</evidence>
<feature type="transmembrane region" description="Helical" evidence="6">
    <location>
        <begin position="63"/>
        <end position="87"/>
    </location>
</feature>
<dbReference type="Proteomes" id="UP000468687">
    <property type="component" value="Unassembled WGS sequence"/>
</dbReference>
<dbReference type="PROSITE" id="PS50928">
    <property type="entry name" value="ABC_TM1"/>
    <property type="match status" value="1"/>
</dbReference>
<dbReference type="InterPro" id="IPR000515">
    <property type="entry name" value="MetI-like"/>
</dbReference>
<evidence type="ECO:0000256" key="6">
    <source>
        <dbReference type="RuleBase" id="RU363032"/>
    </source>
</evidence>
<dbReference type="AlphaFoldDB" id="A0A6P0HIJ8"/>
<dbReference type="GO" id="GO:0031460">
    <property type="term" value="P:glycine betaine transport"/>
    <property type="evidence" value="ECO:0007669"/>
    <property type="project" value="TreeGrafter"/>
</dbReference>
<comment type="caution">
    <text evidence="9">The sequence shown here is derived from an EMBL/GenBank/DDBJ whole genome shotgun (WGS) entry which is preliminary data.</text>
</comment>
<feature type="transmembrane region" description="Helical" evidence="6">
    <location>
        <begin position="187"/>
        <end position="209"/>
    </location>
</feature>
<dbReference type="Gene3D" id="1.10.3720.10">
    <property type="entry name" value="MetI-like"/>
    <property type="match status" value="1"/>
</dbReference>
<keyword evidence="5 6" id="KW-0472">Membrane</keyword>
<dbReference type="GO" id="GO:0005886">
    <property type="term" value="C:plasma membrane"/>
    <property type="evidence" value="ECO:0007669"/>
    <property type="project" value="UniProtKB-SubCell"/>
</dbReference>
<keyword evidence="3 6" id="KW-0812">Transmembrane</keyword>
<organism evidence="9 10">
    <name type="scientific">Nocardioides zeae</name>
    <dbReference type="NCBI Taxonomy" id="1457234"/>
    <lineage>
        <taxon>Bacteria</taxon>
        <taxon>Bacillati</taxon>
        <taxon>Actinomycetota</taxon>
        <taxon>Actinomycetes</taxon>
        <taxon>Propionibacteriales</taxon>
        <taxon>Nocardioidaceae</taxon>
        <taxon>Nocardioides</taxon>
    </lineage>
</organism>
<dbReference type="PANTHER" id="PTHR30177">
    <property type="entry name" value="GLYCINE BETAINE/L-PROLINE TRANSPORT SYSTEM PERMEASE PROTEIN PROW"/>
    <property type="match status" value="1"/>
</dbReference>
<dbReference type="EMBL" id="JAAGXA010000002">
    <property type="protein sequence ID" value="NEN77455.1"/>
    <property type="molecule type" value="Genomic_DNA"/>
</dbReference>
<keyword evidence="2 6" id="KW-0813">Transport</keyword>
<keyword evidence="10" id="KW-1185">Reference proteome</keyword>